<organism evidence="1 2">
    <name type="scientific">Xylaria curta</name>
    <dbReference type="NCBI Taxonomy" id="42375"/>
    <lineage>
        <taxon>Eukaryota</taxon>
        <taxon>Fungi</taxon>
        <taxon>Dikarya</taxon>
        <taxon>Ascomycota</taxon>
        <taxon>Pezizomycotina</taxon>
        <taxon>Sordariomycetes</taxon>
        <taxon>Xylariomycetidae</taxon>
        <taxon>Xylariales</taxon>
        <taxon>Xylariaceae</taxon>
        <taxon>Xylaria</taxon>
    </lineage>
</organism>
<evidence type="ECO:0000313" key="2">
    <source>
        <dbReference type="Proteomes" id="UP001143856"/>
    </source>
</evidence>
<evidence type="ECO:0000313" key="1">
    <source>
        <dbReference type="EMBL" id="KAJ2990600.1"/>
    </source>
</evidence>
<dbReference type="Proteomes" id="UP001143856">
    <property type="component" value="Unassembled WGS sequence"/>
</dbReference>
<protein>
    <submittedName>
        <fullName evidence="1">Uncharacterized protein</fullName>
    </submittedName>
</protein>
<gene>
    <name evidence="1" type="ORF">NUW58_g2868</name>
</gene>
<proteinExistence type="predicted"/>
<dbReference type="EMBL" id="JAPDGR010000401">
    <property type="protein sequence ID" value="KAJ2990600.1"/>
    <property type="molecule type" value="Genomic_DNA"/>
</dbReference>
<name>A0ACC1PF63_9PEZI</name>
<sequence>MSKPLEELRDLLARTSGASRKALLTRLHELITSEETAEETATRIALYPLQTSVAKIGQDLKIFETLTKSGPKSLEELRILTKAHPTTLGRLLRYMVSVGLVHQAGTNQFESNNQCRNLAAPEASTILKHFFENGEPLFREIPAFLRNNEYQDVTDGNATVFQYTFKTKMGVYEWFSLHPEHGAAFFRYLALEQAVRRRWFDEYPIQRDTRSWDPEMPVFVDVGGNVGHYCALFKSKFPEVPGRVILQDLPSTIEHALQTTGVETMGHNFFEQQHIKGSKYYHLGWILHNWSDEKAKQILHQIKLAMTEESVLLINDRILPDSEVPASAASMDLVMLSACGGRERTMEEWNDLLSSVGLLVKECIPYDPEQCHGIISAVLG</sequence>
<reference evidence="1" key="1">
    <citation type="submission" date="2022-10" db="EMBL/GenBank/DDBJ databases">
        <title>Genome Sequence of Xylaria curta.</title>
        <authorList>
            <person name="Buettner E."/>
        </authorList>
    </citation>
    <scope>NUCLEOTIDE SEQUENCE</scope>
    <source>
        <strain evidence="1">Babe10</strain>
    </source>
</reference>
<comment type="caution">
    <text evidence="1">The sequence shown here is derived from an EMBL/GenBank/DDBJ whole genome shotgun (WGS) entry which is preliminary data.</text>
</comment>
<keyword evidence="2" id="KW-1185">Reference proteome</keyword>
<accession>A0ACC1PF63</accession>